<evidence type="ECO:0000256" key="2">
    <source>
        <dbReference type="ARBA" id="ARBA00001936"/>
    </source>
</evidence>
<dbReference type="InterPro" id="IPR019818">
    <property type="entry name" value="IsoCit/isopropylmalate_DH_CS"/>
</dbReference>
<dbReference type="OrthoDB" id="9767905at2"/>
<comment type="caution">
    <text evidence="19">The sequence shown here is derived from an EMBL/GenBank/DDBJ whole genome shotgun (WGS) entry which is preliminary data.</text>
</comment>
<dbReference type="PANTHER" id="PTHR42979">
    <property type="entry name" value="3-ISOPROPYLMALATE DEHYDROGENASE"/>
    <property type="match status" value="1"/>
</dbReference>
<evidence type="ECO:0000256" key="9">
    <source>
        <dbReference type="ARBA" id="ARBA00022430"/>
    </source>
</evidence>
<keyword evidence="11" id="KW-0479">Metal-binding</keyword>
<reference evidence="19 20" key="1">
    <citation type="submission" date="2019-03" db="EMBL/GenBank/DDBJ databases">
        <title>Genomic Encyclopedia of Archaeal and Bacterial Type Strains, Phase II (KMG-II): from individual species to whole genera.</title>
        <authorList>
            <person name="Goeker M."/>
        </authorList>
    </citation>
    <scope>NUCLEOTIDE SEQUENCE [LARGE SCALE GENOMIC DNA]</scope>
    <source>
        <strain evidence="19 20">DSM 26433</strain>
    </source>
</reference>
<evidence type="ECO:0000256" key="13">
    <source>
        <dbReference type="ARBA" id="ARBA00023002"/>
    </source>
</evidence>
<keyword evidence="10" id="KW-0028">Amino-acid biosynthesis</keyword>
<dbReference type="SMART" id="SM01329">
    <property type="entry name" value="Iso_dh"/>
    <property type="match status" value="1"/>
</dbReference>
<sequence>MTHPLRVALIRGDGIGIDVANAAIAVVDASLARVGAPALEYDDIDAGAGYFAETGLDIEPGGEERAGEADAIFLGAIGLPAIRHEDGTEISPHLRLRDRFQLYAGVRPVKAYPNAPQRLADPRAANLDMVILRESTEGLFYSAAVHGRFVASGDEEVRETLRISRATTEKLHRFAFKLAERRKARGKSARLTCVDKANVFASMAFFRKIFDETKAEYPEIAVGYNYVDAMALDLVRKPWEFDVMVMENMFGDILSDLAGGLVGGMGMAACGEIGDHTGLFQPAHGSAPDIMGQDKANPLAAILSGAMMLDYLSDKSGDKKLEAAAELIERAVDAGFGENALRPMEFGGDMGTEAVTAELLRRVEAG</sequence>
<dbReference type="EC" id="1.1.1.85" evidence="7"/>
<evidence type="ECO:0000256" key="7">
    <source>
        <dbReference type="ARBA" id="ARBA00013101"/>
    </source>
</evidence>
<keyword evidence="15" id="KW-0100">Branched-chain amino acid biosynthesis</keyword>
<dbReference type="GO" id="GO:0000287">
    <property type="term" value="F:magnesium ion binding"/>
    <property type="evidence" value="ECO:0007669"/>
    <property type="project" value="InterPro"/>
</dbReference>
<organism evidence="19 20">
    <name type="scientific">Shimia isoporae</name>
    <dbReference type="NCBI Taxonomy" id="647720"/>
    <lineage>
        <taxon>Bacteria</taxon>
        <taxon>Pseudomonadati</taxon>
        <taxon>Pseudomonadota</taxon>
        <taxon>Alphaproteobacteria</taxon>
        <taxon>Rhodobacterales</taxon>
        <taxon>Roseobacteraceae</taxon>
    </lineage>
</organism>
<dbReference type="SUPFAM" id="SSF53659">
    <property type="entry name" value="Isocitrate/Isopropylmalate dehydrogenase-like"/>
    <property type="match status" value="1"/>
</dbReference>
<keyword evidence="12" id="KW-0460">Magnesium</keyword>
<dbReference type="RefSeq" id="WP_132858508.1">
    <property type="nucleotide sequence ID" value="NZ_SMGR01000001.1"/>
</dbReference>
<evidence type="ECO:0000313" key="19">
    <source>
        <dbReference type="EMBL" id="TCL08378.1"/>
    </source>
</evidence>
<evidence type="ECO:0000313" key="20">
    <source>
        <dbReference type="Proteomes" id="UP000295673"/>
    </source>
</evidence>
<dbReference type="EMBL" id="SMGR01000001">
    <property type="protein sequence ID" value="TCL08378.1"/>
    <property type="molecule type" value="Genomic_DNA"/>
</dbReference>
<dbReference type="InterPro" id="IPR004429">
    <property type="entry name" value="Isopropylmalate_DH"/>
</dbReference>
<dbReference type="AlphaFoldDB" id="A0A4R1NSY4"/>
<dbReference type="InterPro" id="IPR024084">
    <property type="entry name" value="IsoPropMal-DH-like_dom"/>
</dbReference>
<dbReference type="GO" id="GO:0005829">
    <property type="term" value="C:cytosol"/>
    <property type="evidence" value="ECO:0007669"/>
    <property type="project" value="TreeGrafter"/>
</dbReference>
<comment type="cofactor">
    <cofactor evidence="3">
        <name>Mg(2+)</name>
        <dbReference type="ChEBI" id="CHEBI:18420"/>
    </cofactor>
</comment>
<evidence type="ECO:0000256" key="14">
    <source>
        <dbReference type="ARBA" id="ARBA00023027"/>
    </source>
</evidence>
<evidence type="ECO:0000256" key="3">
    <source>
        <dbReference type="ARBA" id="ARBA00001946"/>
    </source>
</evidence>
<evidence type="ECO:0000256" key="1">
    <source>
        <dbReference type="ARBA" id="ARBA00000624"/>
    </source>
</evidence>
<dbReference type="GO" id="GO:0009098">
    <property type="term" value="P:L-leucine biosynthetic process"/>
    <property type="evidence" value="ECO:0007669"/>
    <property type="project" value="UniProtKB-KW"/>
</dbReference>
<evidence type="ECO:0000259" key="18">
    <source>
        <dbReference type="SMART" id="SM01329"/>
    </source>
</evidence>
<comment type="pathway">
    <text evidence="4">Amino-acid biosynthesis; L-leucine biosynthesis; L-leucine from 3-methyl-2-oxobutanoate: step 3/4.</text>
</comment>
<evidence type="ECO:0000256" key="17">
    <source>
        <dbReference type="ARBA" id="ARBA00033138"/>
    </source>
</evidence>
<comment type="catalytic activity">
    <reaction evidence="1">
        <text>(2R,3S)-3-isopropylmalate + NAD(+) = 4-methyl-2-oxopentanoate + CO2 + NADH</text>
        <dbReference type="Rhea" id="RHEA:32271"/>
        <dbReference type="ChEBI" id="CHEBI:16526"/>
        <dbReference type="ChEBI" id="CHEBI:17865"/>
        <dbReference type="ChEBI" id="CHEBI:35121"/>
        <dbReference type="ChEBI" id="CHEBI:57540"/>
        <dbReference type="ChEBI" id="CHEBI:57945"/>
        <dbReference type="EC" id="1.1.1.85"/>
    </reaction>
</comment>
<dbReference type="Pfam" id="PF00180">
    <property type="entry name" value="Iso_dh"/>
    <property type="match status" value="1"/>
</dbReference>
<keyword evidence="14" id="KW-0520">NAD</keyword>
<evidence type="ECO:0000256" key="11">
    <source>
        <dbReference type="ARBA" id="ARBA00022723"/>
    </source>
</evidence>
<keyword evidence="20" id="KW-1185">Reference proteome</keyword>
<dbReference type="PANTHER" id="PTHR42979:SF1">
    <property type="entry name" value="3-ISOPROPYLMALATE DEHYDROGENASE"/>
    <property type="match status" value="1"/>
</dbReference>
<evidence type="ECO:0000256" key="6">
    <source>
        <dbReference type="ARBA" id="ARBA00011738"/>
    </source>
</evidence>
<gene>
    <name evidence="19" type="ORF">BXY66_0415</name>
</gene>
<comment type="cofactor">
    <cofactor evidence="2">
        <name>Mn(2+)</name>
        <dbReference type="ChEBI" id="CHEBI:29035"/>
    </cofactor>
</comment>
<evidence type="ECO:0000256" key="5">
    <source>
        <dbReference type="ARBA" id="ARBA00008319"/>
    </source>
</evidence>
<evidence type="ECO:0000256" key="10">
    <source>
        <dbReference type="ARBA" id="ARBA00022605"/>
    </source>
</evidence>
<comment type="similarity">
    <text evidence="5">Belongs to the isocitrate and isopropylmalate dehydrogenases family. LeuB type 1 subfamily.</text>
</comment>
<accession>A0A4R1NSY4</accession>
<evidence type="ECO:0000256" key="16">
    <source>
        <dbReference type="ARBA" id="ARBA00030010"/>
    </source>
</evidence>
<dbReference type="Proteomes" id="UP000295673">
    <property type="component" value="Unassembled WGS sequence"/>
</dbReference>
<keyword evidence="13" id="KW-0560">Oxidoreductase</keyword>
<dbReference type="GO" id="GO:0051287">
    <property type="term" value="F:NAD binding"/>
    <property type="evidence" value="ECO:0007669"/>
    <property type="project" value="InterPro"/>
</dbReference>
<keyword evidence="9" id="KW-0432">Leucine biosynthesis</keyword>
<feature type="domain" description="Isopropylmalate dehydrogenase-like" evidence="18">
    <location>
        <begin position="6"/>
        <end position="359"/>
    </location>
</feature>
<dbReference type="PROSITE" id="PS00470">
    <property type="entry name" value="IDH_IMDH"/>
    <property type="match status" value="1"/>
</dbReference>
<evidence type="ECO:0000256" key="4">
    <source>
        <dbReference type="ARBA" id="ARBA00004762"/>
    </source>
</evidence>
<evidence type="ECO:0000256" key="15">
    <source>
        <dbReference type="ARBA" id="ARBA00023304"/>
    </source>
</evidence>
<name>A0A4R1NSY4_9RHOB</name>
<dbReference type="GO" id="GO:0003862">
    <property type="term" value="F:3-isopropylmalate dehydrogenase activity"/>
    <property type="evidence" value="ECO:0007669"/>
    <property type="project" value="UniProtKB-EC"/>
</dbReference>
<comment type="subunit">
    <text evidence="6">Homodimer.</text>
</comment>
<proteinExistence type="inferred from homology"/>
<evidence type="ECO:0000256" key="8">
    <source>
        <dbReference type="ARBA" id="ARBA00019276"/>
    </source>
</evidence>
<protein>
    <recommendedName>
        <fullName evidence="8">3-isopropylmalate dehydrogenase</fullName>
        <ecNumber evidence="7">1.1.1.85</ecNumber>
    </recommendedName>
    <alternativeName>
        <fullName evidence="17">3-IPM-DH</fullName>
    </alternativeName>
    <alternativeName>
        <fullName evidence="16">Beta-IPM dehydrogenase</fullName>
    </alternativeName>
</protein>
<evidence type="ECO:0000256" key="12">
    <source>
        <dbReference type="ARBA" id="ARBA00022842"/>
    </source>
</evidence>
<dbReference type="Gene3D" id="3.40.718.10">
    <property type="entry name" value="Isopropylmalate Dehydrogenase"/>
    <property type="match status" value="1"/>
</dbReference>